<dbReference type="AlphaFoldDB" id="A0A173XZ52"/>
<evidence type="ECO:0000256" key="1">
    <source>
        <dbReference type="ARBA" id="ARBA00008779"/>
    </source>
</evidence>
<dbReference type="InterPro" id="IPR050738">
    <property type="entry name" value="Sulfatase"/>
</dbReference>
<proteinExistence type="inferred from homology"/>
<evidence type="ECO:0000256" key="2">
    <source>
        <dbReference type="ARBA" id="ARBA00022801"/>
    </source>
</evidence>
<dbReference type="InterPro" id="IPR000917">
    <property type="entry name" value="Sulfatase_N"/>
</dbReference>
<feature type="domain" description="Sulfatase N-terminal" evidence="3">
    <location>
        <begin position="5"/>
        <end position="380"/>
    </location>
</feature>
<dbReference type="RefSeq" id="WP_055652928.1">
    <property type="nucleotide sequence ID" value="NZ_CABIXC010000001.1"/>
</dbReference>
<evidence type="ECO:0000313" key="5">
    <source>
        <dbReference type="Proteomes" id="UP000095651"/>
    </source>
</evidence>
<dbReference type="GO" id="GO:0004065">
    <property type="term" value="F:arylsulfatase activity"/>
    <property type="evidence" value="ECO:0007669"/>
    <property type="project" value="UniProtKB-EC"/>
</dbReference>
<dbReference type="EC" id="3.1.6.-" evidence="4"/>
<gene>
    <name evidence="4" type="ORF">ERS852407_00599</name>
</gene>
<dbReference type="Pfam" id="PF00884">
    <property type="entry name" value="Sulfatase"/>
    <property type="match status" value="1"/>
</dbReference>
<dbReference type="Gene3D" id="3.40.720.10">
    <property type="entry name" value="Alkaline Phosphatase, subunit A"/>
    <property type="match status" value="1"/>
</dbReference>
<dbReference type="Proteomes" id="UP000095651">
    <property type="component" value="Unassembled WGS sequence"/>
</dbReference>
<dbReference type="SUPFAM" id="SSF53649">
    <property type="entry name" value="Alkaline phosphatase-like"/>
    <property type="match status" value="1"/>
</dbReference>
<dbReference type="PANTHER" id="PTHR42693:SF53">
    <property type="entry name" value="ENDO-4-O-SULFATASE"/>
    <property type="match status" value="1"/>
</dbReference>
<dbReference type="InterPro" id="IPR017850">
    <property type="entry name" value="Alkaline_phosphatase_core_sf"/>
</dbReference>
<name>A0A173XZ52_9FIRM</name>
<evidence type="ECO:0000313" key="4">
    <source>
        <dbReference type="EMBL" id="CUN57312.1"/>
    </source>
</evidence>
<dbReference type="EC" id="3.1.6.1" evidence="4"/>
<dbReference type="EMBL" id="CYZE01000001">
    <property type="protein sequence ID" value="CUN57312.1"/>
    <property type="molecule type" value="Genomic_DNA"/>
</dbReference>
<reference evidence="4 5" key="1">
    <citation type="submission" date="2015-09" db="EMBL/GenBank/DDBJ databases">
        <authorList>
            <consortium name="Pathogen Informatics"/>
        </authorList>
    </citation>
    <scope>NUCLEOTIDE SEQUENCE [LARGE SCALE GENOMIC DNA]</scope>
    <source>
        <strain evidence="4 5">2789STDY5608850</strain>
    </source>
</reference>
<dbReference type="PANTHER" id="PTHR42693">
    <property type="entry name" value="ARYLSULFATASE FAMILY MEMBER"/>
    <property type="match status" value="1"/>
</dbReference>
<comment type="similarity">
    <text evidence="1">Belongs to the sulfatase family.</text>
</comment>
<protein>
    <submittedName>
        <fullName evidence="4">Putative sulfatase</fullName>
        <ecNumber evidence="4">3.1.6.-</ecNumber>
        <ecNumber evidence="4">3.1.6.1</ecNumber>
    </submittedName>
</protein>
<evidence type="ECO:0000259" key="3">
    <source>
        <dbReference type="Pfam" id="PF00884"/>
    </source>
</evidence>
<keyword evidence="2 4" id="KW-0378">Hydrolase</keyword>
<organism evidence="4 5">
    <name type="scientific">Hungatella hathewayi</name>
    <dbReference type="NCBI Taxonomy" id="154046"/>
    <lineage>
        <taxon>Bacteria</taxon>
        <taxon>Bacillati</taxon>
        <taxon>Bacillota</taxon>
        <taxon>Clostridia</taxon>
        <taxon>Lachnospirales</taxon>
        <taxon>Lachnospiraceae</taxon>
        <taxon>Hungatella</taxon>
    </lineage>
</organism>
<accession>A0A173XZ52</accession>
<sequence length="486" mass="55748">MKERPNLLFLMTDEQRYDAAGWVNRQVHTPALDRMAEESVCFSRAYTTNPSCIPARAAIFTGRYPSQCGVPGFVSSLPKKETTFMKYLRDGGYYTAVIGKQHFWRSEIERGYDYEDIVDEHFPPEIITKELADGEFGLPANKTVSDRVSSYVEFLADSGFTRGSQLFREINSKGIYEFTGEEKYHVDAYIGDRGREWLEESCPDDRPWFLTLSFPGPHMPFDGIGLPDEEAYGEMELDLPGTELSDLFHKPPHYLDIAKKFGSLDLKNHTSPDGLTPDEIRLMKKAYYANMTLIDRKIGQVIELLKKKGLYDNTLILFTSDHGDFMGDFGVATKAQYCSEALMRIPFLLKPPFSGFKGRREDSFISSVEIAATCLTAAGITVPDTMMGRSLTQFYEDGAKEIWPDVYMEARDIRAIRDEHYKLIYYQNRSYGEFYDLQNDPEEKYNLWDDPLLQERKYELMKRLLDRMIDLGEGGKTVWNIGAPVI</sequence>